<keyword evidence="1" id="KW-0812">Transmembrane</keyword>
<keyword evidence="1" id="KW-1133">Transmembrane helix</keyword>
<sequence>MAHAKAHDHPIFQYGGDVPEALDVIRKERSHALVLAMVAILVALVATIGIMYLLLAPTHLMVR</sequence>
<name>A0ABZ2KIE0_9BACT</name>
<keyword evidence="1" id="KW-0472">Membrane</keyword>
<evidence type="ECO:0000313" key="3">
    <source>
        <dbReference type="Proteomes" id="UP001379533"/>
    </source>
</evidence>
<accession>A0ABZ2KIE0</accession>
<protein>
    <submittedName>
        <fullName evidence="2">Uncharacterized protein</fullName>
    </submittedName>
</protein>
<reference evidence="2 3" key="1">
    <citation type="submission" date="2021-12" db="EMBL/GenBank/DDBJ databases">
        <title>Discovery of the Pendulisporaceae a myxobacterial family with distinct sporulation behavior and unique specialized metabolism.</title>
        <authorList>
            <person name="Garcia R."/>
            <person name="Popoff A."/>
            <person name="Bader C.D."/>
            <person name="Loehr J."/>
            <person name="Walesch S."/>
            <person name="Walt C."/>
            <person name="Boldt J."/>
            <person name="Bunk B."/>
            <person name="Haeckl F.J.F.P.J."/>
            <person name="Gunesch A.P."/>
            <person name="Birkelbach J."/>
            <person name="Nuebel U."/>
            <person name="Pietschmann T."/>
            <person name="Bach T."/>
            <person name="Mueller R."/>
        </authorList>
    </citation>
    <scope>NUCLEOTIDE SEQUENCE [LARGE SCALE GENOMIC DNA]</scope>
    <source>
        <strain evidence="2 3">MSr12523</strain>
    </source>
</reference>
<dbReference type="Proteomes" id="UP001379533">
    <property type="component" value="Chromosome"/>
</dbReference>
<dbReference type="EMBL" id="CP089982">
    <property type="protein sequence ID" value="WXA97357.1"/>
    <property type="molecule type" value="Genomic_DNA"/>
</dbReference>
<proteinExistence type="predicted"/>
<evidence type="ECO:0000256" key="1">
    <source>
        <dbReference type="SAM" id="Phobius"/>
    </source>
</evidence>
<keyword evidence="3" id="KW-1185">Reference proteome</keyword>
<feature type="transmembrane region" description="Helical" evidence="1">
    <location>
        <begin position="32"/>
        <end position="55"/>
    </location>
</feature>
<dbReference type="RefSeq" id="WP_394847973.1">
    <property type="nucleotide sequence ID" value="NZ_CP089982.1"/>
</dbReference>
<organism evidence="2 3">
    <name type="scientific">Pendulispora brunnea</name>
    <dbReference type="NCBI Taxonomy" id="2905690"/>
    <lineage>
        <taxon>Bacteria</taxon>
        <taxon>Pseudomonadati</taxon>
        <taxon>Myxococcota</taxon>
        <taxon>Myxococcia</taxon>
        <taxon>Myxococcales</taxon>
        <taxon>Sorangiineae</taxon>
        <taxon>Pendulisporaceae</taxon>
        <taxon>Pendulispora</taxon>
    </lineage>
</organism>
<gene>
    <name evidence="2" type="ORF">LZC95_10970</name>
</gene>
<evidence type="ECO:0000313" key="2">
    <source>
        <dbReference type="EMBL" id="WXA97357.1"/>
    </source>
</evidence>